<organism evidence="2 3">
    <name type="scientific">Stachybotrys chartarum (strain CBS 109288 / IBT 7711)</name>
    <name type="common">Toxic black mold</name>
    <name type="synonym">Stilbospora chartarum</name>
    <dbReference type="NCBI Taxonomy" id="1280523"/>
    <lineage>
        <taxon>Eukaryota</taxon>
        <taxon>Fungi</taxon>
        <taxon>Dikarya</taxon>
        <taxon>Ascomycota</taxon>
        <taxon>Pezizomycotina</taxon>
        <taxon>Sordariomycetes</taxon>
        <taxon>Hypocreomycetidae</taxon>
        <taxon>Hypocreales</taxon>
        <taxon>Stachybotryaceae</taxon>
        <taxon>Stachybotrys</taxon>
    </lineage>
</organism>
<feature type="region of interest" description="Disordered" evidence="1">
    <location>
        <begin position="1"/>
        <end position="44"/>
    </location>
</feature>
<keyword evidence="3" id="KW-1185">Reference proteome</keyword>
<dbReference type="Proteomes" id="UP000028045">
    <property type="component" value="Unassembled WGS sequence"/>
</dbReference>
<dbReference type="AlphaFoldDB" id="A0A084AW71"/>
<evidence type="ECO:0000256" key="1">
    <source>
        <dbReference type="SAM" id="MobiDB-lite"/>
    </source>
</evidence>
<accession>A0A084AW71</accession>
<dbReference type="EMBL" id="KL648525">
    <property type="protein sequence ID" value="KEY69550.1"/>
    <property type="molecule type" value="Genomic_DNA"/>
</dbReference>
<dbReference type="HOGENOM" id="CLU_2706424_0_0_1"/>
<evidence type="ECO:0000313" key="3">
    <source>
        <dbReference type="Proteomes" id="UP000028045"/>
    </source>
</evidence>
<proteinExistence type="predicted"/>
<gene>
    <name evidence="2" type="ORF">S7711_10545</name>
</gene>
<protein>
    <submittedName>
        <fullName evidence="2">Uncharacterized protein</fullName>
    </submittedName>
</protein>
<reference evidence="2 3" key="1">
    <citation type="journal article" date="2014" name="BMC Genomics">
        <title>Comparative genome sequencing reveals chemotype-specific gene clusters in the toxigenic black mold Stachybotrys.</title>
        <authorList>
            <person name="Semeiks J."/>
            <person name="Borek D."/>
            <person name="Otwinowski Z."/>
            <person name="Grishin N.V."/>
        </authorList>
    </citation>
    <scope>NUCLEOTIDE SEQUENCE [LARGE SCALE GENOMIC DNA]</scope>
    <source>
        <strain evidence="3">CBS 109288 / IBT 7711</strain>
    </source>
</reference>
<name>A0A084AW71_STACB</name>
<sequence length="73" mass="7785">MSLGEGKTGASPVSRRSTAQEDWAPSSKAQRKGSAGEPHPQPTWLPLSLYTVDVRLVCAIHARSYGGFVVSES</sequence>
<evidence type="ECO:0000313" key="2">
    <source>
        <dbReference type="EMBL" id="KEY69550.1"/>
    </source>
</evidence>